<evidence type="ECO:0000256" key="4">
    <source>
        <dbReference type="ARBA" id="ARBA00022679"/>
    </source>
</evidence>
<evidence type="ECO:0000256" key="12">
    <source>
        <dbReference type="SAM" id="Phobius"/>
    </source>
</evidence>
<evidence type="ECO:0000256" key="7">
    <source>
        <dbReference type="ARBA" id="ARBA00023098"/>
    </source>
</evidence>
<feature type="transmembrane region" description="Helical" evidence="12">
    <location>
        <begin position="36"/>
        <end position="54"/>
    </location>
</feature>
<dbReference type="Pfam" id="PF01066">
    <property type="entry name" value="CDP-OH_P_transf"/>
    <property type="match status" value="1"/>
</dbReference>
<name>A0A0G1GWQ8_9BACT</name>
<dbReference type="InterPro" id="IPR000462">
    <property type="entry name" value="CDP-OH_P_trans"/>
</dbReference>
<dbReference type="InterPro" id="IPR043130">
    <property type="entry name" value="CDP-OH_PTrfase_TM_dom"/>
</dbReference>
<feature type="transmembrane region" description="Helical" evidence="12">
    <location>
        <begin position="131"/>
        <end position="151"/>
    </location>
</feature>
<keyword evidence="8 12" id="KW-0472">Membrane</keyword>
<evidence type="ECO:0000313" key="14">
    <source>
        <dbReference type="Proteomes" id="UP000034097"/>
    </source>
</evidence>
<evidence type="ECO:0000313" key="13">
    <source>
        <dbReference type="EMBL" id="KKT39551.1"/>
    </source>
</evidence>
<dbReference type="EMBL" id="LCHQ01000001">
    <property type="protein sequence ID" value="KKT39551.1"/>
    <property type="molecule type" value="Genomic_DNA"/>
</dbReference>
<reference evidence="13 14" key="1">
    <citation type="journal article" date="2015" name="Nature">
        <title>rRNA introns, odd ribosomes, and small enigmatic genomes across a large radiation of phyla.</title>
        <authorList>
            <person name="Brown C.T."/>
            <person name="Hug L.A."/>
            <person name="Thomas B.C."/>
            <person name="Sharon I."/>
            <person name="Castelle C.J."/>
            <person name="Singh A."/>
            <person name="Wilkins M.J."/>
            <person name="Williams K.H."/>
            <person name="Banfield J.F."/>
        </authorList>
    </citation>
    <scope>NUCLEOTIDE SEQUENCE [LARGE SCALE GENOMIC DNA]</scope>
</reference>
<keyword evidence="5 12" id="KW-0812">Transmembrane</keyword>
<feature type="transmembrane region" description="Helical" evidence="12">
    <location>
        <begin position="12"/>
        <end position="30"/>
    </location>
</feature>
<evidence type="ECO:0000256" key="9">
    <source>
        <dbReference type="ARBA" id="ARBA00023209"/>
    </source>
</evidence>
<feature type="transmembrane region" description="Helical" evidence="12">
    <location>
        <begin position="91"/>
        <end position="110"/>
    </location>
</feature>
<feature type="transmembrane region" description="Helical" evidence="12">
    <location>
        <begin position="157"/>
        <end position="181"/>
    </location>
</feature>
<organism evidence="13 14">
    <name type="scientific">Candidatus Collierbacteria bacterium GW2011_GWF1_44_12</name>
    <dbReference type="NCBI Taxonomy" id="1618402"/>
    <lineage>
        <taxon>Bacteria</taxon>
        <taxon>Candidatus Collieribacteriota</taxon>
    </lineage>
</organism>
<sequence>MSPAFKKNFPNLLTISRGFLIVLISIVFFSGWKYRFLVALLLFIIAILTDILDGKLARKWKVKSDYGVVFDSLFDKILTINMYLLLIPHNLIHTGVFVALVIRDLLIDGIKNYSLSRGIPISARKSGKSKMVAQGAMIIFALLLLTFPGNFLFYGCLVISAIAALFFSYFSGILYVVDWIYREDDRPAKKK</sequence>
<evidence type="ECO:0000256" key="2">
    <source>
        <dbReference type="ARBA" id="ARBA00010441"/>
    </source>
</evidence>
<evidence type="ECO:0000256" key="6">
    <source>
        <dbReference type="ARBA" id="ARBA00022989"/>
    </source>
</evidence>
<comment type="caution">
    <text evidence="13">The sequence shown here is derived from an EMBL/GenBank/DDBJ whole genome shotgun (WGS) entry which is preliminary data.</text>
</comment>
<keyword evidence="7" id="KW-0443">Lipid metabolism</keyword>
<dbReference type="PANTHER" id="PTHR14269:SF62">
    <property type="entry name" value="CDP-DIACYLGLYCEROL--GLYCEROL-3-PHOSPHATE 3-PHOSPHATIDYLTRANSFERASE 1, CHLOROPLASTIC"/>
    <property type="match status" value="1"/>
</dbReference>
<evidence type="ECO:0000256" key="3">
    <source>
        <dbReference type="ARBA" id="ARBA00022516"/>
    </source>
</evidence>
<keyword evidence="10" id="KW-1208">Phospholipid metabolism</keyword>
<evidence type="ECO:0000256" key="1">
    <source>
        <dbReference type="ARBA" id="ARBA00004141"/>
    </source>
</evidence>
<protein>
    <submittedName>
        <fullName evidence="13">CDP-diacylglycerol/glycerol-3-phosphate 3-phosphatidyltransferase</fullName>
    </submittedName>
</protein>
<evidence type="ECO:0000256" key="8">
    <source>
        <dbReference type="ARBA" id="ARBA00023136"/>
    </source>
</evidence>
<keyword evidence="6 12" id="KW-1133">Transmembrane helix</keyword>
<dbReference type="GO" id="GO:0016020">
    <property type="term" value="C:membrane"/>
    <property type="evidence" value="ECO:0007669"/>
    <property type="project" value="UniProtKB-SubCell"/>
</dbReference>
<dbReference type="PIRSF" id="PIRSF000847">
    <property type="entry name" value="Phos_ph_gly_syn"/>
    <property type="match status" value="1"/>
</dbReference>
<dbReference type="InterPro" id="IPR050324">
    <property type="entry name" value="CDP-alcohol_PTase-I"/>
</dbReference>
<dbReference type="PANTHER" id="PTHR14269">
    <property type="entry name" value="CDP-DIACYLGLYCEROL--GLYCEROL-3-PHOSPHATE 3-PHOSPHATIDYLTRANSFERASE-RELATED"/>
    <property type="match status" value="1"/>
</dbReference>
<evidence type="ECO:0000256" key="5">
    <source>
        <dbReference type="ARBA" id="ARBA00022692"/>
    </source>
</evidence>
<dbReference type="InterPro" id="IPR048254">
    <property type="entry name" value="CDP_ALCOHOL_P_TRANSF_CS"/>
</dbReference>
<dbReference type="AlphaFoldDB" id="A0A0G1GWQ8"/>
<evidence type="ECO:0000256" key="11">
    <source>
        <dbReference type="RuleBase" id="RU003750"/>
    </source>
</evidence>
<evidence type="ECO:0000256" key="10">
    <source>
        <dbReference type="ARBA" id="ARBA00023264"/>
    </source>
</evidence>
<dbReference type="GO" id="GO:0008444">
    <property type="term" value="F:CDP-diacylglycerol-glycerol-3-phosphate 3-phosphatidyltransferase activity"/>
    <property type="evidence" value="ECO:0007669"/>
    <property type="project" value="InterPro"/>
</dbReference>
<accession>A0A0G1GWQ8</accession>
<comment type="subcellular location">
    <subcellularLocation>
        <location evidence="1">Membrane</location>
        <topology evidence="1">Multi-pass membrane protein</topology>
    </subcellularLocation>
</comment>
<dbReference type="Gene3D" id="1.20.120.1760">
    <property type="match status" value="1"/>
</dbReference>
<comment type="similarity">
    <text evidence="2 11">Belongs to the CDP-alcohol phosphatidyltransferase class-I family.</text>
</comment>
<keyword evidence="9" id="KW-0594">Phospholipid biosynthesis</keyword>
<keyword evidence="3" id="KW-0444">Lipid biosynthesis</keyword>
<dbReference type="Proteomes" id="UP000034097">
    <property type="component" value="Unassembled WGS sequence"/>
</dbReference>
<dbReference type="PROSITE" id="PS00379">
    <property type="entry name" value="CDP_ALCOHOL_P_TRANSF"/>
    <property type="match status" value="1"/>
</dbReference>
<proteinExistence type="inferred from homology"/>
<dbReference type="GO" id="GO:0046474">
    <property type="term" value="P:glycerophospholipid biosynthetic process"/>
    <property type="evidence" value="ECO:0007669"/>
    <property type="project" value="TreeGrafter"/>
</dbReference>
<keyword evidence="4 11" id="KW-0808">Transferase</keyword>
<gene>
    <name evidence="13" type="ORF">UW26_C0001G0038</name>
</gene>
<dbReference type="InterPro" id="IPR004570">
    <property type="entry name" value="Phosphatidylglycerol_P_synth"/>
</dbReference>